<dbReference type="PANTHER" id="PTHR18964">
    <property type="entry name" value="ROK (REPRESSOR, ORF, KINASE) FAMILY"/>
    <property type="match status" value="1"/>
</dbReference>
<dbReference type="Gene3D" id="3.30.420.40">
    <property type="match status" value="2"/>
</dbReference>
<dbReference type="EC" id="2.7.1.2" evidence="2"/>
<dbReference type="GO" id="GO:0004340">
    <property type="term" value="F:glucokinase activity"/>
    <property type="evidence" value="ECO:0007669"/>
    <property type="project" value="UniProtKB-EC"/>
</dbReference>
<evidence type="ECO:0000256" key="1">
    <source>
        <dbReference type="ARBA" id="ARBA00006479"/>
    </source>
</evidence>
<evidence type="ECO:0000313" key="3">
    <source>
        <dbReference type="Proteomes" id="UP000029024"/>
    </source>
</evidence>
<proteinExistence type="inferred from homology"/>
<dbReference type="Pfam" id="PF00480">
    <property type="entry name" value="ROK"/>
    <property type="match status" value="1"/>
</dbReference>
<comment type="caution">
    <text evidence="2">The sequence shown here is derived from an EMBL/GenBank/DDBJ whole genome shotgun (WGS) entry which is preliminary data.</text>
</comment>
<dbReference type="PANTHER" id="PTHR18964:SF173">
    <property type="entry name" value="GLUCOKINASE"/>
    <property type="match status" value="1"/>
</dbReference>
<evidence type="ECO:0000313" key="2">
    <source>
        <dbReference type="EMBL" id="KFI73719.1"/>
    </source>
</evidence>
<dbReference type="InterPro" id="IPR000600">
    <property type="entry name" value="ROK"/>
</dbReference>
<keyword evidence="2" id="KW-0808">Transferase</keyword>
<dbReference type="EMBL" id="JGZA01000001">
    <property type="protein sequence ID" value="KFI73719.1"/>
    <property type="molecule type" value="Genomic_DNA"/>
</dbReference>
<dbReference type="SUPFAM" id="SSF53067">
    <property type="entry name" value="Actin-like ATPase domain"/>
    <property type="match status" value="1"/>
</dbReference>
<accession>A0A087BRR9</accession>
<gene>
    <name evidence="2" type="ORF">BLSS_0409</name>
</gene>
<protein>
    <submittedName>
        <fullName evidence="2">ROK family protein</fullName>
        <ecNumber evidence="2">2.7.1.2</ecNumber>
    </submittedName>
</protein>
<dbReference type="AlphaFoldDB" id="A0A087BRR9"/>
<dbReference type="InterPro" id="IPR043129">
    <property type="entry name" value="ATPase_NBD"/>
</dbReference>
<organism evidence="2 3">
    <name type="scientific">Bifidobacterium longum subsp. suis</name>
    <dbReference type="NCBI Taxonomy" id="1695"/>
    <lineage>
        <taxon>Bacteria</taxon>
        <taxon>Bacillati</taxon>
        <taxon>Actinomycetota</taxon>
        <taxon>Actinomycetes</taxon>
        <taxon>Bifidobacteriales</taxon>
        <taxon>Bifidobacteriaceae</taxon>
        <taxon>Bifidobacterium</taxon>
    </lineage>
</organism>
<dbReference type="Proteomes" id="UP000029024">
    <property type="component" value="Unassembled WGS sequence"/>
</dbReference>
<reference evidence="2 3" key="1">
    <citation type="submission" date="2014-03" db="EMBL/GenBank/DDBJ databases">
        <title>Genomics of Bifidobacteria.</title>
        <authorList>
            <person name="Ventura M."/>
            <person name="Milani C."/>
            <person name="Lugli G.A."/>
        </authorList>
    </citation>
    <scope>NUCLEOTIDE SEQUENCE [LARGE SCALE GENOMIC DNA]</scope>
    <source>
        <strain evidence="2 3">LMG 21814</strain>
    </source>
</reference>
<sequence>MGVAAGKRNFVYISANDGVGAGIVINGEIMHGVTGLAGEIGHIQVDPLGAICSCGNRGCLDTVVAENRLVQLLSVTHGNMTLDDLVSFANEGDPGCRRIIADTAVRIGQVAADLCISVDPEVIVLGGKLAMTGDVFIQPFNEALQRMLFPDAVAPIDVLVSSHPNDNCALGGALCAIEFSVRNDVSQ</sequence>
<name>A0A087BRR9_BIFLN</name>
<comment type="similarity">
    <text evidence="1">Belongs to the ROK (NagC/XylR) family.</text>
</comment>